<proteinExistence type="predicted"/>
<evidence type="ECO:0000313" key="2">
    <source>
        <dbReference type="EMBL" id="KAH1184372.1"/>
    </source>
</evidence>
<dbReference type="EMBL" id="JAHDVG010000465">
    <property type="protein sequence ID" value="KAH1184372.1"/>
    <property type="molecule type" value="Genomic_DNA"/>
</dbReference>
<reference evidence="2" key="1">
    <citation type="submission" date="2021-09" db="EMBL/GenBank/DDBJ databases">
        <title>The genome of Mauremys mutica provides insights into the evolution of semi-aquatic lifestyle.</title>
        <authorList>
            <person name="Gong S."/>
            <person name="Gao Y."/>
        </authorList>
    </citation>
    <scope>NUCLEOTIDE SEQUENCE</scope>
    <source>
        <strain evidence="2">MM-2020</strain>
        <tissue evidence="2">Muscle</tissue>
    </source>
</reference>
<feature type="transmembrane region" description="Helical" evidence="1">
    <location>
        <begin position="53"/>
        <end position="71"/>
    </location>
</feature>
<dbReference type="Proteomes" id="UP000827986">
    <property type="component" value="Unassembled WGS sequence"/>
</dbReference>
<accession>A0A9D3XQR4</accession>
<keyword evidence="1" id="KW-0812">Transmembrane</keyword>
<gene>
    <name evidence="2" type="ORF">KIL84_014988</name>
</gene>
<evidence type="ECO:0000313" key="3">
    <source>
        <dbReference type="Proteomes" id="UP000827986"/>
    </source>
</evidence>
<keyword evidence="1" id="KW-1133">Transmembrane helix</keyword>
<dbReference type="AlphaFoldDB" id="A0A9D3XQR4"/>
<keyword evidence="3" id="KW-1185">Reference proteome</keyword>
<evidence type="ECO:0000256" key="1">
    <source>
        <dbReference type="SAM" id="Phobius"/>
    </source>
</evidence>
<comment type="caution">
    <text evidence="2">The sequence shown here is derived from an EMBL/GenBank/DDBJ whole genome shotgun (WGS) entry which is preliminary data.</text>
</comment>
<organism evidence="2 3">
    <name type="scientific">Mauremys mutica</name>
    <name type="common">yellowpond turtle</name>
    <dbReference type="NCBI Taxonomy" id="74926"/>
    <lineage>
        <taxon>Eukaryota</taxon>
        <taxon>Metazoa</taxon>
        <taxon>Chordata</taxon>
        <taxon>Craniata</taxon>
        <taxon>Vertebrata</taxon>
        <taxon>Euteleostomi</taxon>
        <taxon>Archelosauria</taxon>
        <taxon>Testudinata</taxon>
        <taxon>Testudines</taxon>
        <taxon>Cryptodira</taxon>
        <taxon>Durocryptodira</taxon>
        <taxon>Testudinoidea</taxon>
        <taxon>Geoemydidae</taxon>
        <taxon>Geoemydinae</taxon>
        <taxon>Mauremys</taxon>
    </lineage>
</organism>
<sequence>MFKTNQAKLVEVVKATLGSIELGSRKDGVWKATSGTLAQHGAKKMNYKKSFVFLYKLIQTFNLPLWFSFYSTKEKTLAIFSRFIYPPLIFIYKQLTSQNQEKSS</sequence>
<protein>
    <submittedName>
        <fullName evidence="2">Uncharacterized protein</fullName>
    </submittedName>
</protein>
<keyword evidence="1" id="KW-0472">Membrane</keyword>
<name>A0A9D3XQR4_9SAUR</name>